<evidence type="ECO:0000256" key="6">
    <source>
        <dbReference type="ARBA" id="ARBA00023239"/>
    </source>
</evidence>
<evidence type="ECO:0000256" key="3">
    <source>
        <dbReference type="ARBA" id="ARBA00005708"/>
    </source>
</evidence>
<dbReference type="GO" id="GO:0005737">
    <property type="term" value="C:cytoplasm"/>
    <property type="evidence" value="ECO:0007669"/>
    <property type="project" value="TreeGrafter"/>
</dbReference>
<evidence type="ECO:0000256" key="1">
    <source>
        <dbReference type="ARBA" id="ARBA00001353"/>
    </source>
</evidence>
<keyword evidence="10" id="KW-1185">Reference proteome</keyword>
<comment type="caution">
    <text evidence="9">The sequence shown here is derived from an EMBL/GenBank/DDBJ whole genome shotgun (WGS) entry which is preliminary data.</text>
</comment>
<dbReference type="Pfam" id="PF02152">
    <property type="entry name" value="FolB"/>
    <property type="match status" value="2"/>
</dbReference>
<comment type="similarity">
    <text evidence="3">Belongs to the DHNA family.</text>
</comment>
<dbReference type="InterPro" id="IPR006157">
    <property type="entry name" value="FolB_dom"/>
</dbReference>
<evidence type="ECO:0000313" key="9">
    <source>
        <dbReference type="EMBL" id="KAB8343104.1"/>
    </source>
</evidence>
<evidence type="ECO:0000313" key="10">
    <source>
        <dbReference type="Proteomes" id="UP000327013"/>
    </source>
</evidence>
<organism evidence="9 10">
    <name type="scientific">Carpinus fangiana</name>
    <dbReference type="NCBI Taxonomy" id="176857"/>
    <lineage>
        <taxon>Eukaryota</taxon>
        <taxon>Viridiplantae</taxon>
        <taxon>Streptophyta</taxon>
        <taxon>Embryophyta</taxon>
        <taxon>Tracheophyta</taxon>
        <taxon>Spermatophyta</taxon>
        <taxon>Magnoliopsida</taxon>
        <taxon>eudicotyledons</taxon>
        <taxon>Gunneridae</taxon>
        <taxon>Pentapetalae</taxon>
        <taxon>rosids</taxon>
        <taxon>fabids</taxon>
        <taxon>Fagales</taxon>
        <taxon>Betulaceae</taxon>
        <taxon>Carpinus</taxon>
    </lineage>
</organism>
<proteinExistence type="inferred from homology"/>
<dbReference type="GO" id="GO:0046656">
    <property type="term" value="P:folic acid biosynthetic process"/>
    <property type="evidence" value="ECO:0007669"/>
    <property type="project" value="UniProtKB-KW"/>
</dbReference>
<evidence type="ECO:0000256" key="2">
    <source>
        <dbReference type="ARBA" id="ARBA00005013"/>
    </source>
</evidence>
<dbReference type="GO" id="GO:0004150">
    <property type="term" value="F:dihydroneopterin aldolase activity"/>
    <property type="evidence" value="ECO:0007669"/>
    <property type="project" value="UniProtKB-EC"/>
</dbReference>
<gene>
    <name evidence="9" type="ORF">FH972_022697</name>
</gene>
<dbReference type="Gene3D" id="3.30.1130.10">
    <property type="match status" value="2"/>
</dbReference>
<dbReference type="EMBL" id="VIBQ01000012">
    <property type="protein sequence ID" value="KAB8343104.1"/>
    <property type="molecule type" value="Genomic_DNA"/>
</dbReference>
<dbReference type="EC" id="4.1.2.25" evidence="4"/>
<evidence type="ECO:0000256" key="7">
    <source>
        <dbReference type="ARBA" id="ARBA00032903"/>
    </source>
</evidence>
<dbReference type="AlphaFoldDB" id="A0A5N6KSZ8"/>
<feature type="domain" description="Dihydroneopterin aldolase/epimerase" evidence="8">
    <location>
        <begin position="160"/>
        <end position="274"/>
    </location>
</feature>
<dbReference type="InterPro" id="IPR043133">
    <property type="entry name" value="GTP-CH-I_C/QueF"/>
</dbReference>
<evidence type="ECO:0000259" key="8">
    <source>
        <dbReference type="SMART" id="SM00905"/>
    </source>
</evidence>
<sequence length="315" mass="34909">MSLMFGRSVSHREWLSRLPFASDKVTVKNLHLTANAGFDVWGRQKVQPVDISISLSLMQPASSAAASDTVDASTVHYGQLSKLVIARVQQNSEKWITPEELAYSTTMAALEAAPNHTLLAALEVDVRFTKSTLYGEGMSVLFNFTPEAAAPSNGYNSELLHLSRLHVPALIGVNSNERTMKQMVVVSIWIDRVNPLILEHCFELEQLVFKTVEESSYETLESLAEELAGRTVKYFVLPHQMSAAGYPEVAGVRIKIEKPSAVPMADAPAVEVYRSAESQEAFGKRMMAELGNKRPQIPFPLAGRLDDFLKTWKQD</sequence>
<dbReference type="Proteomes" id="UP000327013">
    <property type="component" value="Unassembled WGS sequence"/>
</dbReference>
<dbReference type="PANTHER" id="PTHR42844:SF1">
    <property type="entry name" value="DIHYDRONEOPTERIN ALDOLASE 1-RELATED"/>
    <property type="match status" value="1"/>
</dbReference>
<dbReference type="InterPro" id="IPR006156">
    <property type="entry name" value="Dihydroneopterin_aldolase"/>
</dbReference>
<keyword evidence="6" id="KW-0456">Lyase</keyword>
<reference evidence="9 10" key="1">
    <citation type="submission" date="2019-06" db="EMBL/GenBank/DDBJ databases">
        <title>A chromosomal-level reference genome of Carpinus fangiana (Coryloideae, Betulaceae).</title>
        <authorList>
            <person name="Yang X."/>
            <person name="Wang Z."/>
            <person name="Zhang L."/>
            <person name="Hao G."/>
            <person name="Liu J."/>
            <person name="Yang Y."/>
        </authorList>
    </citation>
    <scope>NUCLEOTIDE SEQUENCE [LARGE SCALE GENOMIC DNA]</scope>
    <source>
        <strain evidence="9">Cfa_2016G</strain>
        <tissue evidence="9">Leaf</tissue>
    </source>
</reference>
<accession>A0A5N6KSZ8</accession>
<comment type="catalytic activity">
    <reaction evidence="1">
        <text>7,8-dihydroneopterin = 6-hydroxymethyl-7,8-dihydropterin + glycolaldehyde</text>
        <dbReference type="Rhea" id="RHEA:10540"/>
        <dbReference type="ChEBI" id="CHEBI:17001"/>
        <dbReference type="ChEBI" id="CHEBI:17071"/>
        <dbReference type="ChEBI" id="CHEBI:44841"/>
        <dbReference type="EC" id="4.1.2.25"/>
    </reaction>
</comment>
<name>A0A5N6KSZ8_9ROSI</name>
<dbReference type="SUPFAM" id="SSF55620">
    <property type="entry name" value="Tetrahydrobiopterin biosynthesis enzymes-like"/>
    <property type="match status" value="2"/>
</dbReference>
<protein>
    <recommendedName>
        <fullName evidence="4">dihydroneopterin aldolase</fullName>
        <ecNumber evidence="4">4.1.2.25</ecNumber>
    </recommendedName>
    <alternativeName>
        <fullName evidence="7">7,8-dihydroneopterin aldolase</fullName>
    </alternativeName>
</protein>
<dbReference type="SMART" id="SM00905">
    <property type="entry name" value="FolB"/>
    <property type="match status" value="2"/>
</dbReference>
<evidence type="ECO:0000256" key="5">
    <source>
        <dbReference type="ARBA" id="ARBA00022909"/>
    </source>
</evidence>
<keyword evidence="5" id="KW-0289">Folate biosynthesis</keyword>
<evidence type="ECO:0000256" key="4">
    <source>
        <dbReference type="ARBA" id="ARBA00013043"/>
    </source>
</evidence>
<feature type="domain" description="Dihydroneopterin aldolase/epimerase" evidence="8">
    <location>
        <begin position="25"/>
        <end position="143"/>
    </location>
</feature>
<dbReference type="PANTHER" id="PTHR42844">
    <property type="entry name" value="DIHYDRONEOPTERIN ALDOLASE 1-RELATED"/>
    <property type="match status" value="1"/>
</dbReference>
<comment type="pathway">
    <text evidence="2">Cofactor biosynthesis; tetrahydrofolate biosynthesis; 2-amino-4-hydroxy-6-hydroxymethyl-7,8-dihydropteridine diphosphate from 7,8-dihydroneopterin triphosphate: step 3/4.</text>
</comment>
<dbReference type="OrthoDB" id="5425486at2759"/>